<dbReference type="RefSeq" id="WP_254570562.1">
    <property type="nucleotide sequence ID" value="NZ_CP098502.1"/>
</dbReference>
<accession>A0ABY5DSC0</accession>
<sequence>MSQPWRPVFDAEAGVIAIGEVHVSPPSRERETTIGCPPDELERKSVQQT</sequence>
<evidence type="ECO:0000313" key="3">
    <source>
        <dbReference type="Proteomes" id="UP001056035"/>
    </source>
</evidence>
<keyword evidence="3" id="KW-1185">Reference proteome</keyword>
<evidence type="ECO:0000313" key="2">
    <source>
        <dbReference type="EMBL" id="UTI63841.1"/>
    </source>
</evidence>
<feature type="compositionally biased region" description="Basic and acidic residues" evidence="1">
    <location>
        <begin position="40"/>
        <end position="49"/>
    </location>
</feature>
<organism evidence="2 3">
    <name type="scientific">Paraconexibacter antarcticus</name>
    <dbReference type="NCBI Taxonomy" id="2949664"/>
    <lineage>
        <taxon>Bacteria</taxon>
        <taxon>Bacillati</taxon>
        <taxon>Actinomycetota</taxon>
        <taxon>Thermoleophilia</taxon>
        <taxon>Solirubrobacterales</taxon>
        <taxon>Paraconexibacteraceae</taxon>
        <taxon>Paraconexibacter</taxon>
    </lineage>
</organism>
<proteinExistence type="predicted"/>
<dbReference type="EMBL" id="CP098502">
    <property type="protein sequence ID" value="UTI63841.1"/>
    <property type="molecule type" value="Genomic_DNA"/>
</dbReference>
<feature type="region of interest" description="Disordered" evidence="1">
    <location>
        <begin position="24"/>
        <end position="49"/>
    </location>
</feature>
<dbReference type="Proteomes" id="UP001056035">
    <property type="component" value="Chromosome"/>
</dbReference>
<name>A0ABY5DSC0_9ACTN</name>
<evidence type="ECO:0000256" key="1">
    <source>
        <dbReference type="SAM" id="MobiDB-lite"/>
    </source>
</evidence>
<protein>
    <submittedName>
        <fullName evidence="2">Uncharacterized protein</fullName>
    </submittedName>
</protein>
<gene>
    <name evidence="2" type="ORF">NBH00_21160</name>
</gene>
<reference evidence="2 3" key="1">
    <citation type="submission" date="2022-06" db="EMBL/GenBank/DDBJ databases">
        <title>Paraconexibacter antarcticus.</title>
        <authorList>
            <person name="Kim C.S."/>
        </authorList>
    </citation>
    <scope>NUCLEOTIDE SEQUENCE [LARGE SCALE GENOMIC DNA]</scope>
    <source>
        <strain evidence="2 3">02-257</strain>
    </source>
</reference>